<keyword evidence="2" id="KW-1185">Reference proteome</keyword>
<dbReference type="EMBL" id="QCYG01000001">
    <property type="protein sequence ID" value="PVA08155.1"/>
    <property type="molecule type" value="Genomic_DNA"/>
</dbReference>
<name>A0A2T7G162_9RHOB</name>
<dbReference type="OrthoDB" id="7916272at2"/>
<proteinExistence type="predicted"/>
<accession>A0A2T7G162</accession>
<comment type="caution">
    <text evidence="1">The sequence shown here is derived from an EMBL/GenBank/DDBJ whole genome shotgun (WGS) entry which is preliminary data.</text>
</comment>
<organism evidence="1 2">
    <name type="scientific">Thalassorhabdomicrobium marinisediminis</name>
    <dbReference type="NCBI Taxonomy" id="2170577"/>
    <lineage>
        <taxon>Bacteria</taxon>
        <taxon>Pseudomonadati</taxon>
        <taxon>Pseudomonadota</taxon>
        <taxon>Alphaproteobacteria</taxon>
        <taxon>Rhodobacterales</taxon>
        <taxon>Paracoccaceae</taxon>
        <taxon>Thalassorhabdomicrobium</taxon>
    </lineage>
</organism>
<evidence type="ECO:0000313" key="1">
    <source>
        <dbReference type="EMBL" id="PVA08155.1"/>
    </source>
</evidence>
<dbReference type="RefSeq" id="WP_108639309.1">
    <property type="nucleotide sequence ID" value="NZ_CANLQJ010000003.1"/>
</dbReference>
<reference evidence="1 2" key="1">
    <citation type="submission" date="2018-04" db="EMBL/GenBank/DDBJ databases">
        <title>Pelagivirga bohaiensis gen. nov., sp. nov., a bacterium isolated from the Bohai Sea.</title>
        <authorList>
            <person name="Ji X."/>
        </authorList>
    </citation>
    <scope>NUCLEOTIDE SEQUENCE [LARGE SCALE GENOMIC DNA]</scope>
    <source>
        <strain evidence="1 2">BH-SD16</strain>
    </source>
</reference>
<protein>
    <submittedName>
        <fullName evidence="1">Uncharacterized protein</fullName>
    </submittedName>
</protein>
<evidence type="ECO:0000313" key="2">
    <source>
        <dbReference type="Proteomes" id="UP000244817"/>
    </source>
</evidence>
<sequence length="88" mass="8978">MTDPFEDRVLSLNGPATDIVPVTPSDTVNLGRVAVALYVETGGALSLVTQAGETRSVTVADNSFLPVAVRRVNASGTAAVGIHALMVG</sequence>
<gene>
    <name evidence="1" type="ORF">DC363_01260</name>
</gene>
<dbReference type="AlphaFoldDB" id="A0A2T7G162"/>
<dbReference type="Proteomes" id="UP000244817">
    <property type="component" value="Unassembled WGS sequence"/>
</dbReference>